<protein>
    <submittedName>
        <fullName evidence="2">Uncharacterized protein</fullName>
    </submittedName>
</protein>
<name>A0A7J7P747_9MAGN</name>
<reference evidence="2 3" key="1">
    <citation type="journal article" date="2020" name="IScience">
        <title>Genome Sequencing of the Endangered Kingdonia uniflora (Circaeasteraceae, Ranunculales) Reveals Potential Mechanisms of Evolutionary Specialization.</title>
        <authorList>
            <person name="Sun Y."/>
            <person name="Deng T."/>
            <person name="Zhang A."/>
            <person name="Moore M.J."/>
            <person name="Landis J.B."/>
            <person name="Lin N."/>
            <person name="Zhang H."/>
            <person name="Zhang X."/>
            <person name="Huang J."/>
            <person name="Zhang X."/>
            <person name="Sun H."/>
            <person name="Wang H."/>
        </authorList>
    </citation>
    <scope>NUCLEOTIDE SEQUENCE [LARGE SCALE GENOMIC DNA]</scope>
    <source>
        <strain evidence="2">TB1705</strain>
        <tissue evidence="2">Leaf</tissue>
    </source>
</reference>
<feature type="region of interest" description="Disordered" evidence="1">
    <location>
        <begin position="43"/>
        <end position="66"/>
    </location>
</feature>
<sequence>MAEAKERNLTPAVPTDVQSILKRCENLEKEVRSLKLNLSFMNRKDSEQTKHIEDLQKQNEDLADES</sequence>
<evidence type="ECO:0000313" key="3">
    <source>
        <dbReference type="Proteomes" id="UP000541444"/>
    </source>
</evidence>
<organism evidence="2 3">
    <name type="scientific">Kingdonia uniflora</name>
    <dbReference type="NCBI Taxonomy" id="39325"/>
    <lineage>
        <taxon>Eukaryota</taxon>
        <taxon>Viridiplantae</taxon>
        <taxon>Streptophyta</taxon>
        <taxon>Embryophyta</taxon>
        <taxon>Tracheophyta</taxon>
        <taxon>Spermatophyta</taxon>
        <taxon>Magnoliopsida</taxon>
        <taxon>Ranunculales</taxon>
        <taxon>Circaeasteraceae</taxon>
        <taxon>Kingdonia</taxon>
    </lineage>
</organism>
<dbReference type="GO" id="GO:0036377">
    <property type="term" value="P:arbuscular mycorrhizal association"/>
    <property type="evidence" value="ECO:0007669"/>
    <property type="project" value="InterPro"/>
</dbReference>
<keyword evidence="3" id="KW-1185">Reference proteome</keyword>
<dbReference type="EMBL" id="JACGCM010000203">
    <property type="protein sequence ID" value="KAF6175267.1"/>
    <property type="molecule type" value="Genomic_DNA"/>
</dbReference>
<evidence type="ECO:0000256" key="1">
    <source>
        <dbReference type="SAM" id="MobiDB-lite"/>
    </source>
</evidence>
<dbReference type="InterPro" id="IPR040036">
    <property type="entry name" value="CYCLOPS"/>
</dbReference>
<gene>
    <name evidence="2" type="ORF">GIB67_030485</name>
</gene>
<proteinExistence type="predicted"/>
<dbReference type="Proteomes" id="UP000541444">
    <property type="component" value="Unassembled WGS sequence"/>
</dbReference>
<evidence type="ECO:0000313" key="2">
    <source>
        <dbReference type="EMBL" id="KAF6175267.1"/>
    </source>
</evidence>
<dbReference type="OrthoDB" id="1737017at2759"/>
<dbReference type="AlphaFoldDB" id="A0A7J7P747"/>
<dbReference type="GO" id="GO:0043565">
    <property type="term" value="F:sequence-specific DNA binding"/>
    <property type="evidence" value="ECO:0007669"/>
    <property type="project" value="InterPro"/>
</dbReference>
<comment type="caution">
    <text evidence="2">The sequence shown here is derived from an EMBL/GenBank/DDBJ whole genome shotgun (WGS) entry which is preliminary data.</text>
</comment>
<feature type="compositionally biased region" description="Basic and acidic residues" evidence="1">
    <location>
        <begin position="43"/>
        <end position="60"/>
    </location>
</feature>
<dbReference type="PANTHER" id="PTHR36890:SF1">
    <property type="entry name" value="PROTEIN CYCLOPS"/>
    <property type="match status" value="1"/>
</dbReference>
<dbReference type="GO" id="GO:0005634">
    <property type="term" value="C:nucleus"/>
    <property type="evidence" value="ECO:0007669"/>
    <property type="project" value="InterPro"/>
</dbReference>
<dbReference type="PANTHER" id="PTHR36890">
    <property type="entry name" value="PROTEIN CYCLOPS"/>
    <property type="match status" value="1"/>
</dbReference>
<accession>A0A7J7P747</accession>